<dbReference type="OrthoDB" id="9781413at2"/>
<dbReference type="InterPro" id="IPR023214">
    <property type="entry name" value="HAD_sf"/>
</dbReference>
<dbReference type="EMBL" id="FQZB01000024">
    <property type="protein sequence ID" value="SHK72065.1"/>
    <property type="molecule type" value="Genomic_DNA"/>
</dbReference>
<sequence length="261" mass="30087">MIKLIASDMDGTLLNEKGELSDEIHDVLSKLEKENIQFVVSSGRQYYNLVNFFGEAKDKLYYISENGTLIMDNQGNEIYSDKLDNEIVKEIIEIIRNVPKSAVLLCGKKGCYIESTIGKIVNDVKASFNNFEIVEDLLEVEDDILRIEIYHEENAKENLYKFFEKYTDKLQVIAIYKHWIEISNLGVNKGSAIKKLQEKLGVSPKETMVFGDYYNDIEMLQGSYYSYAMENAKDEIKSYARFVAKRNSENGVIDKIKEIIF</sequence>
<protein>
    <submittedName>
        <fullName evidence="1">Uncharacterized protein</fullName>
    </submittedName>
</protein>
<dbReference type="PANTHER" id="PTHR10000">
    <property type="entry name" value="PHOSPHOSERINE PHOSPHATASE"/>
    <property type="match status" value="1"/>
</dbReference>
<dbReference type="Gene3D" id="3.30.1240.10">
    <property type="match status" value="1"/>
</dbReference>
<gene>
    <name evidence="1" type="ORF">SAMN02745163_04347</name>
</gene>
<organism evidence="1 2">
    <name type="scientific">Clostridium cavendishii DSM 21758</name>
    <dbReference type="NCBI Taxonomy" id="1121302"/>
    <lineage>
        <taxon>Bacteria</taxon>
        <taxon>Bacillati</taxon>
        <taxon>Bacillota</taxon>
        <taxon>Clostridia</taxon>
        <taxon>Eubacteriales</taxon>
        <taxon>Clostridiaceae</taxon>
        <taxon>Clostridium</taxon>
    </lineage>
</organism>
<proteinExistence type="predicted"/>
<dbReference type="STRING" id="1121302.SAMN02745163_04347"/>
<dbReference type="Pfam" id="PF08282">
    <property type="entry name" value="Hydrolase_3"/>
    <property type="match status" value="1"/>
</dbReference>
<dbReference type="InterPro" id="IPR036412">
    <property type="entry name" value="HAD-like_sf"/>
</dbReference>
<dbReference type="Proteomes" id="UP000184310">
    <property type="component" value="Unassembled WGS sequence"/>
</dbReference>
<dbReference type="GO" id="GO:0000287">
    <property type="term" value="F:magnesium ion binding"/>
    <property type="evidence" value="ECO:0007669"/>
    <property type="project" value="TreeGrafter"/>
</dbReference>
<dbReference type="SFLD" id="SFLDG01140">
    <property type="entry name" value="C2.B:_Phosphomannomutase_and_P"/>
    <property type="match status" value="1"/>
</dbReference>
<dbReference type="InterPro" id="IPR000150">
    <property type="entry name" value="Cof"/>
</dbReference>
<evidence type="ECO:0000313" key="2">
    <source>
        <dbReference type="Proteomes" id="UP000184310"/>
    </source>
</evidence>
<dbReference type="CDD" id="cd07518">
    <property type="entry name" value="HAD_YbiV-Like"/>
    <property type="match status" value="1"/>
</dbReference>
<name>A0A1M6US69_9CLOT</name>
<dbReference type="NCBIfam" id="TIGR00099">
    <property type="entry name" value="Cof-subfamily"/>
    <property type="match status" value="1"/>
</dbReference>
<dbReference type="RefSeq" id="WP_072993386.1">
    <property type="nucleotide sequence ID" value="NZ_FQZB01000024.1"/>
</dbReference>
<dbReference type="AlphaFoldDB" id="A0A1M6US69"/>
<dbReference type="SFLD" id="SFLDG01144">
    <property type="entry name" value="C2.B.4:_PGP_Like"/>
    <property type="match status" value="1"/>
</dbReference>
<dbReference type="Gene3D" id="3.40.50.1000">
    <property type="entry name" value="HAD superfamily/HAD-like"/>
    <property type="match status" value="1"/>
</dbReference>
<dbReference type="SUPFAM" id="SSF56784">
    <property type="entry name" value="HAD-like"/>
    <property type="match status" value="1"/>
</dbReference>
<dbReference type="GO" id="GO:0016791">
    <property type="term" value="F:phosphatase activity"/>
    <property type="evidence" value="ECO:0007669"/>
    <property type="project" value="TreeGrafter"/>
</dbReference>
<evidence type="ECO:0000313" key="1">
    <source>
        <dbReference type="EMBL" id="SHK72065.1"/>
    </source>
</evidence>
<dbReference type="PANTHER" id="PTHR10000:SF8">
    <property type="entry name" value="HAD SUPERFAMILY HYDROLASE-LIKE, TYPE 3"/>
    <property type="match status" value="1"/>
</dbReference>
<dbReference type="NCBIfam" id="TIGR01484">
    <property type="entry name" value="HAD-SF-IIB"/>
    <property type="match status" value="1"/>
</dbReference>
<dbReference type="PROSITE" id="PS01228">
    <property type="entry name" value="COF_1"/>
    <property type="match status" value="1"/>
</dbReference>
<reference evidence="1 2" key="1">
    <citation type="submission" date="2016-11" db="EMBL/GenBank/DDBJ databases">
        <authorList>
            <person name="Jaros S."/>
            <person name="Januszkiewicz K."/>
            <person name="Wedrychowicz H."/>
        </authorList>
    </citation>
    <scope>NUCLEOTIDE SEQUENCE [LARGE SCALE GENOMIC DNA]</scope>
    <source>
        <strain evidence="1 2">DSM 21758</strain>
    </source>
</reference>
<dbReference type="GO" id="GO:0005829">
    <property type="term" value="C:cytosol"/>
    <property type="evidence" value="ECO:0007669"/>
    <property type="project" value="TreeGrafter"/>
</dbReference>
<dbReference type="InterPro" id="IPR006379">
    <property type="entry name" value="HAD-SF_hydro_IIB"/>
</dbReference>
<accession>A0A1M6US69</accession>
<dbReference type="SFLD" id="SFLDS00003">
    <property type="entry name" value="Haloacid_Dehalogenase"/>
    <property type="match status" value="1"/>
</dbReference>
<keyword evidence="2" id="KW-1185">Reference proteome</keyword>